<keyword evidence="1" id="KW-0472">Membrane</keyword>
<reference evidence="2 3" key="1">
    <citation type="submission" date="2006-09" db="EMBL/GenBank/DDBJ databases">
        <authorList>
            <person name="Emerson D."/>
            <person name="Ferriera S."/>
            <person name="Johnson J."/>
            <person name="Kravitz S."/>
            <person name="Halpern A."/>
            <person name="Remington K."/>
            <person name="Beeson K."/>
            <person name="Tran B."/>
            <person name="Rogers Y.-H."/>
            <person name="Friedman R."/>
            <person name="Venter J.C."/>
        </authorList>
    </citation>
    <scope>NUCLEOTIDE SEQUENCE [LARGE SCALE GENOMIC DNA]</scope>
    <source>
        <strain evidence="2 3">PV-1</strain>
    </source>
</reference>
<feature type="transmembrane region" description="Helical" evidence="1">
    <location>
        <begin position="7"/>
        <end position="24"/>
    </location>
</feature>
<dbReference type="HOGENOM" id="CLU_3329830_0_0_0"/>
<evidence type="ECO:0000256" key="1">
    <source>
        <dbReference type="SAM" id="Phobius"/>
    </source>
</evidence>
<proteinExistence type="predicted"/>
<organism evidence="2 3">
    <name type="scientific">Mariprofundus ferrooxydans PV-1</name>
    <dbReference type="NCBI Taxonomy" id="314345"/>
    <lineage>
        <taxon>Bacteria</taxon>
        <taxon>Pseudomonadati</taxon>
        <taxon>Pseudomonadota</taxon>
        <taxon>Candidatius Mariprofundia</taxon>
        <taxon>Mariprofundales</taxon>
        <taxon>Mariprofundaceae</taxon>
        <taxon>Mariprofundus</taxon>
    </lineage>
</organism>
<keyword evidence="1" id="KW-1133">Transmembrane helix</keyword>
<keyword evidence="3" id="KW-1185">Reference proteome</keyword>
<keyword evidence="1" id="KW-0812">Transmembrane</keyword>
<sequence>MMLLSRGFVFGVSMMMGYFIAYRWQANGTFDEMLKEAI</sequence>
<dbReference type="EMBL" id="AATS01000003">
    <property type="protein sequence ID" value="EAU55281.1"/>
    <property type="molecule type" value="Genomic_DNA"/>
</dbReference>
<comment type="caution">
    <text evidence="2">The sequence shown here is derived from an EMBL/GenBank/DDBJ whole genome shotgun (WGS) entry which is preliminary data.</text>
</comment>
<dbReference type="InParanoid" id="Q0F1B0"/>
<protein>
    <submittedName>
        <fullName evidence="2">Uncharacterized protein</fullName>
    </submittedName>
</protein>
<name>Q0F1B0_9PROT</name>
<accession>Q0F1B0</accession>
<gene>
    <name evidence="2" type="ORF">SPV1_11131</name>
</gene>
<evidence type="ECO:0000313" key="3">
    <source>
        <dbReference type="Proteomes" id="UP000005297"/>
    </source>
</evidence>
<dbReference type="AlphaFoldDB" id="Q0F1B0"/>
<dbReference type="Proteomes" id="UP000005297">
    <property type="component" value="Unassembled WGS sequence"/>
</dbReference>
<evidence type="ECO:0000313" key="2">
    <source>
        <dbReference type="EMBL" id="EAU55281.1"/>
    </source>
</evidence>